<dbReference type="AlphaFoldDB" id="A0A6N7LQ08"/>
<gene>
    <name evidence="3" type="ORF">GFN93_02770</name>
</gene>
<proteinExistence type="inferred from homology"/>
<keyword evidence="4" id="KW-1185">Reference proteome</keyword>
<feature type="coiled-coil region" evidence="2">
    <location>
        <begin position="97"/>
        <end position="179"/>
    </location>
</feature>
<organism evidence="3 4">
    <name type="scientific">Alcanivorax sediminis</name>
    <dbReference type="NCBI Taxonomy" id="2663008"/>
    <lineage>
        <taxon>Bacteria</taxon>
        <taxon>Pseudomonadati</taxon>
        <taxon>Pseudomonadota</taxon>
        <taxon>Gammaproteobacteria</taxon>
        <taxon>Oceanospirillales</taxon>
        <taxon>Alcanivoracaceae</taxon>
        <taxon>Alcanivorax</taxon>
    </lineage>
</organism>
<evidence type="ECO:0008006" key="5">
    <source>
        <dbReference type="Google" id="ProtNLM"/>
    </source>
</evidence>
<dbReference type="Proteomes" id="UP000469421">
    <property type="component" value="Unassembled WGS sequence"/>
</dbReference>
<evidence type="ECO:0000313" key="3">
    <source>
        <dbReference type="EMBL" id="MQX52153.1"/>
    </source>
</evidence>
<comment type="caution">
    <text evidence="3">The sequence shown here is derived from an EMBL/GenBank/DDBJ whole genome shotgun (WGS) entry which is preliminary data.</text>
</comment>
<keyword evidence="2" id="KW-0175">Coiled coil</keyword>
<evidence type="ECO:0000256" key="2">
    <source>
        <dbReference type="SAM" id="Coils"/>
    </source>
</evidence>
<comment type="similarity">
    <text evidence="1">Belongs to the PspA/Vipp/IM30 family.</text>
</comment>
<accession>A0A6N7LQ08</accession>
<dbReference type="EMBL" id="WIRE01000001">
    <property type="protein sequence ID" value="MQX52153.1"/>
    <property type="molecule type" value="Genomic_DNA"/>
</dbReference>
<protein>
    <recommendedName>
        <fullName evidence="5">Phage shock protein A</fullName>
    </recommendedName>
</protein>
<reference evidence="3 4" key="1">
    <citation type="submission" date="2019-10" db="EMBL/GenBank/DDBJ databases">
        <title>Alcanivorax sp.PA15-N-34 draft genome sequence.</title>
        <authorList>
            <person name="Liao X."/>
            <person name="Shao Z."/>
        </authorList>
    </citation>
    <scope>NUCLEOTIDE SEQUENCE [LARGE SCALE GENOMIC DNA]</scope>
    <source>
        <strain evidence="3 4">PA15-N-34</strain>
    </source>
</reference>
<feature type="coiled-coil region" evidence="2">
    <location>
        <begin position="36"/>
        <end position="63"/>
    </location>
</feature>
<evidence type="ECO:0000313" key="4">
    <source>
        <dbReference type="Proteomes" id="UP000469421"/>
    </source>
</evidence>
<sequence length="234" mass="26738">MATAWNKLKTLMRGQTRVSMEQIVNANDMLLLDQQLYETEQALRDARRQLARLMAEEKINQRRNAELLASVRHYEDGARQAMATDNEALALDIGKRLAELEQQQTRLARQSVTLEQQKTEFQCFIKQAADKLKTLRQEQSLARTQEALFGQARQRDNEHRGLAQRLSDSQQTLQQIQQRQEECRLLWQSEVQLGADMGASTGDSLDQRMAEAGIGDSQTRRAEEILAGLREAKA</sequence>
<dbReference type="RefSeq" id="WP_153498894.1">
    <property type="nucleotide sequence ID" value="NZ_WIRE01000001.1"/>
</dbReference>
<dbReference type="Pfam" id="PF04012">
    <property type="entry name" value="PspA_IM30"/>
    <property type="match status" value="1"/>
</dbReference>
<name>A0A6N7LQ08_9GAMM</name>
<dbReference type="InterPro" id="IPR007157">
    <property type="entry name" value="PspA_VIPP1"/>
</dbReference>
<evidence type="ECO:0000256" key="1">
    <source>
        <dbReference type="ARBA" id="ARBA00043985"/>
    </source>
</evidence>